<dbReference type="OrthoDB" id="241192at2157"/>
<keyword evidence="1" id="KW-0614">Plasmid</keyword>
<dbReference type="AlphaFoldDB" id="A0A5P9P819"/>
<organism evidence="1 2">
    <name type="scientific">Natronorubrum aibiense</name>
    <dbReference type="NCBI Taxonomy" id="348826"/>
    <lineage>
        <taxon>Archaea</taxon>
        <taxon>Methanobacteriati</taxon>
        <taxon>Methanobacteriota</taxon>
        <taxon>Stenosarchaea group</taxon>
        <taxon>Halobacteria</taxon>
        <taxon>Halobacteriales</taxon>
        <taxon>Natrialbaceae</taxon>
        <taxon>Natronorubrum</taxon>
    </lineage>
</organism>
<evidence type="ECO:0000313" key="1">
    <source>
        <dbReference type="EMBL" id="QFU84285.1"/>
    </source>
</evidence>
<accession>A0A5P9P819</accession>
<geneLocation type="plasmid" evidence="1 2">
    <name>unnamed1</name>
</geneLocation>
<dbReference type="NCBIfam" id="TIGR03236">
    <property type="entry name" value="dnd_assoc_1"/>
    <property type="match status" value="1"/>
</dbReference>
<dbReference type="InterPro" id="IPR017645">
    <property type="entry name" value="Dnd_assoc_1"/>
</dbReference>
<gene>
    <name evidence="1" type="primary">dptG</name>
    <name evidence="1" type="ORF">GCU68_17045</name>
</gene>
<sequence>MKMEYKDSVPPLETSSSRVIKGSLFPTSPAPTVRETIFSEILTSVLGAEPTVDSVKEFREKVAEDGPFETQEGIDTAWQIFSSTYTTTGERGARGKKAKRYMIPFHPSIPKCIKPEETRNWGKWYTMLMTSGDGEFNSDLHKRFVSRLEQQNPSNIFEQVFVEVAEENTRDTEGIDEPEPIRPYVSDVSKAFQKDLEAWLRDEHDSPSNWLQSARDLFSLHFMVYYIQLSVNLRLEFQQLSENPDDSYSPEIKDTHYGLWNESASQDRKFSQEYRQRDGDGIERDIYDSWGRLMALSIIAKTVQGSKYDDGRKAYTLSEAVQLPDSLKRSCVEAIESHFPERERQPEVNIVTSARRLTVAVRKSYEQRSASNQTPITAGLNVIRQLGDGKERKYWRTQTGVGPTLRLNQAALRFLARLFILAEDDMHYDMFIQYLENRGIYLDSESQSIALDELEEMGMIDRQSDSGGAVYVRTI</sequence>
<reference evidence="1 2" key="1">
    <citation type="journal article" date="2007" name="Int. J. Syst. Evol. Microbiol.">
        <title>Natronorubrum sulfidifaciens sp. nov., an extremely haloalkaliphilic archaeon isolated from Aiding salt lake in Xin-Jiang, China.</title>
        <authorList>
            <person name="Cui H.L."/>
            <person name="Tohty D."/>
            <person name="Liu H.C."/>
            <person name="Liu S.J."/>
            <person name="Oren A."/>
            <person name="Zhou P.J."/>
        </authorList>
    </citation>
    <scope>NUCLEOTIDE SEQUENCE [LARGE SCALE GENOMIC DNA]</scope>
    <source>
        <strain evidence="1 2">7-3</strain>
        <plasmid evidence="1">unnamed1</plasmid>
    </source>
</reference>
<dbReference type="Proteomes" id="UP000326170">
    <property type="component" value="Plasmid unnamed1"/>
</dbReference>
<keyword evidence="2" id="KW-1185">Reference proteome</keyword>
<name>A0A5P9P819_9EURY</name>
<dbReference type="GeneID" id="42302786"/>
<evidence type="ECO:0000313" key="2">
    <source>
        <dbReference type="Proteomes" id="UP000326170"/>
    </source>
</evidence>
<dbReference type="EMBL" id="CP045489">
    <property type="protein sequence ID" value="QFU84285.1"/>
    <property type="molecule type" value="Genomic_DNA"/>
</dbReference>
<protein>
    <submittedName>
        <fullName evidence="1">DNA phosphorothioation-dependent restriction protein DptG</fullName>
    </submittedName>
</protein>
<proteinExistence type="predicted"/>
<dbReference type="RefSeq" id="WP_152943812.1">
    <property type="nucleotide sequence ID" value="NZ_CP045489.1"/>
</dbReference>
<dbReference type="KEGG" id="nas:GCU68_17045"/>